<organism evidence="1 4">
    <name type="scientific">Parazoarcus communis</name>
    <dbReference type="NCBI Taxonomy" id="41977"/>
    <lineage>
        <taxon>Bacteria</taxon>
        <taxon>Pseudomonadati</taxon>
        <taxon>Pseudomonadota</taxon>
        <taxon>Betaproteobacteria</taxon>
        <taxon>Rhodocyclales</taxon>
        <taxon>Zoogloeaceae</taxon>
        <taxon>Parazoarcus</taxon>
    </lineage>
</organism>
<evidence type="ECO:0000313" key="3">
    <source>
        <dbReference type="Proteomes" id="UP000244902"/>
    </source>
</evidence>
<dbReference type="KEGG" id="acom:CEW83_14150"/>
<evidence type="ECO:0008006" key="5">
    <source>
        <dbReference type="Google" id="ProtNLM"/>
    </source>
</evidence>
<sequence>MNFQNTLRAAVEKTVIHHPRFQDAYERIGDLLRSRKDGLDPQIDFIVGPSRCGKTEVLREFARERDYCARREAGRLIVPVLYVPIPTGIAPKDLPLSVMQALNVPLPTGRTRATELVKMMNVQLKLVGTHTILFDEASHLVDVGSKIPPRQASDWIKDISQQTNVSILLSGLYRLIKLLETNEQLRNRTPAPFDFSPYRWDIPSDRKNFAGCVRAFLSVFSDHQCTLDVKLTTDSLVRHLYAASAGHVGLLANFFKALTRQLDEHGKITIDALKATTNRLHLPGNGSIKPFQQDVLYDEHLLQVLCAELNRYDFCLPSYSPEVQLAQIRHHAGAVHR</sequence>
<proteinExistence type="predicted"/>
<dbReference type="OrthoDB" id="8778409at2"/>
<evidence type="ECO:0000313" key="1">
    <source>
        <dbReference type="EMBL" id="AWI76215.1"/>
    </source>
</evidence>
<dbReference type="SUPFAM" id="SSF52540">
    <property type="entry name" value="P-loop containing nucleoside triphosphate hydrolases"/>
    <property type="match status" value="1"/>
</dbReference>
<dbReference type="RefSeq" id="WP_108949917.1">
    <property type="nucleotide sequence ID" value="NZ_CP022187.1"/>
</dbReference>
<dbReference type="InterPro" id="IPR027417">
    <property type="entry name" value="P-loop_NTPase"/>
</dbReference>
<dbReference type="AlphaFoldDB" id="A0A2U8GUU2"/>
<dbReference type="Proteomes" id="UP000244902">
    <property type="component" value="Chromosome"/>
</dbReference>
<evidence type="ECO:0000313" key="2">
    <source>
        <dbReference type="EMBL" id="AWI78867.1"/>
    </source>
</evidence>
<dbReference type="Pfam" id="PF05621">
    <property type="entry name" value="TniB"/>
    <property type="match status" value="1"/>
</dbReference>
<reference evidence="2 3" key="1">
    <citation type="submission" date="2017-06" db="EMBL/GenBank/DDBJ databases">
        <title>Azoarcus sp. TSNA42 complete genome sequence.</title>
        <authorList>
            <person name="Woo J.-H."/>
            <person name="Kim H.-S."/>
        </authorList>
    </citation>
    <scope>NUCLEOTIDE SEQUENCE [LARGE SCALE GENOMIC DNA]</scope>
    <source>
        <strain evidence="2 3">TSNA42</strain>
    </source>
</reference>
<dbReference type="Proteomes" id="UP000244930">
    <property type="component" value="Chromosome"/>
</dbReference>
<dbReference type="Gene3D" id="3.40.50.300">
    <property type="entry name" value="P-loop containing nucleotide triphosphate hydrolases"/>
    <property type="match status" value="1"/>
</dbReference>
<evidence type="ECO:0000313" key="4">
    <source>
        <dbReference type="Proteomes" id="UP000244930"/>
    </source>
</evidence>
<accession>A0A2U8GUU2</accession>
<protein>
    <recommendedName>
        <fullName evidence="5">Transposase</fullName>
    </recommendedName>
</protein>
<reference evidence="1 4" key="2">
    <citation type="submission" date="2017-06" db="EMBL/GenBank/DDBJ databases">
        <title>Azoarcus.</title>
        <authorList>
            <person name="Woo J.-H."/>
            <person name="Kim H.-S."/>
        </authorList>
    </citation>
    <scope>NUCLEOTIDE SEQUENCE [LARGE SCALE GENOMIC DNA]</scope>
    <source>
        <strain evidence="1 4">TSPY31</strain>
    </source>
</reference>
<gene>
    <name evidence="1" type="ORF">CEW83_14150</name>
    <name evidence="2" type="ORF">CEW87_05545</name>
</gene>
<dbReference type="InterPro" id="IPR008868">
    <property type="entry name" value="TniB"/>
</dbReference>
<name>A0A2U8GUU2_9RHOO</name>
<dbReference type="EMBL" id="CP022188">
    <property type="protein sequence ID" value="AWI78867.1"/>
    <property type="molecule type" value="Genomic_DNA"/>
</dbReference>
<keyword evidence="4" id="KW-1185">Reference proteome</keyword>
<dbReference type="EMBL" id="CP022187">
    <property type="protein sequence ID" value="AWI76215.1"/>
    <property type="molecule type" value="Genomic_DNA"/>
</dbReference>